<evidence type="ECO:0000313" key="1">
    <source>
        <dbReference type="EMBL" id="KAJ8044053.1"/>
    </source>
</evidence>
<gene>
    <name evidence="1" type="ORF">HOLleu_11405</name>
</gene>
<proteinExistence type="predicted"/>
<dbReference type="AlphaFoldDB" id="A0A9Q1HGF9"/>
<protein>
    <submittedName>
        <fullName evidence="1">Uncharacterized protein</fullName>
    </submittedName>
</protein>
<reference evidence="1" key="1">
    <citation type="submission" date="2021-10" db="EMBL/GenBank/DDBJ databases">
        <title>Tropical sea cucumber genome reveals ecological adaptation and Cuvierian tubules defense mechanism.</title>
        <authorList>
            <person name="Chen T."/>
        </authorList>
    </citation>
    <scope>NUCLEOTIDE SEQUENCE</scope>
    <source>
        <strain evidence="1">Nanhai2018</strain>
        <tissue evidence="1">Muscle</tissue>
    </source>
</reference>
<dbReference type="EMBL" id="JAIZAY010000004">
    <property type="protein sequence ID" value="KAJ8044053.1"/>
    <property type="molecule type" value="Genomic_DNA"/>
</dbReference>
<name>A0A9Q1HGF9_HOLLE</name>
<keyword evidence="2" id="KW-1185">Reference proteome</keyword>
<accession>A0A9Q1HGF9</accession>
<evidence type="ECO:0000313" key="2">
    <source>
        <dbReference type="Proteomes" id="UP001152320"/>
    </source>
</evidence>
<sequence>MDLANGRRTPYRKPNDAPIKINVLSNHPQPVISLIPGAISTRLSALSSDQDAFNSSATEYVQ</sequence>
<comment type="caution">
    <text evidence="1">The sequence shown here is derived from an EMBL/GenBank/DDBJ whole genome shotgun (WGS) entry which is preliminary data.</text>
</comment>
<dbReference type="Proteomes" id="UP001152320">
    <property type="component" value="Chromosome 4"/>
</dbReference>
<organism evidence="1 2">
    <name type="scientific">Holothuria leucospilota</name>
    <name type="common">Black long sea cucumber</name>
    <name type="synonym">Mertensiothuria leucospilota</name>
    <dbReference type="NCBI Taxonomy" id="206669"/>
    <lineage>
        <taxon>Eukaryota</taxon>
        <taxon>Metazoa</taxon>
        <taxon>Echinodermata</taxon>
        <taxon>Eleutherozoa</taxon>
        <taxon>Echinozoa</taxon>
        <taxon>Holothuroidea</taxon>
        <taxon>Aspidochirotacea</taxon>
        <taxon>Aspidochirotida</taxon>
        <taxon>Holothuriidae</taxon>
        <taxon>Holothuria</taxon>
    </lineage>
</organism>